<organism evidence="1 2">
    <name type="scientific">Paramecium primaurelia</name>
    <dbReference type="NCBI Taxonomy" id="5886"/>
    <lineage>
        <taxon>Eukaryota</taxon>
        <taxon>Sar</taxon>
        <taxon>Alveolata</taxon>
        <taxon>Ciliophora</taxon>
        <taxon>Intramacronucleata</taxon>
        <taxon>Oligohymenophorea</taxon>
        <taxon>Peniculida</taxon>
        <taxon>Parameciidae</taxon>
        <taxon>Paramecium</taxon>
    </lineage>
</organism>
<comment type="caution">
    <text evidence="1">The sequence shown here is derived from an EMBL/GenBank/DDBJ whole genome shotgun (WGS) entry which is preliminary data.</text>
</comment>
<evidence type="ECO:0000313" key="2">
    <source>
        <dbReference type="Proteomes" id="UP000688137"/>
    </source>
</evidence>
<name>A0A8S1MGM3_PARPR</name>
<dbReference type="OMA" id="NYMWNLE"/>
<sequence>MDFILLIQRKVSQKNNYMLNLESLDKLISQNCIDILLLESQSILLSYISHLKKKLVKQKKQ</sequence>
<reference evidence="1" key="1">
    <citation type="submission" date="2021-01" db="EMBL/GenBank/DDBJ databases">
        <authorList>
            <consortium name="Genoscope - CEA"/>
            <person name="William W."/>
        </authorList>
    </citation>
    <scope>NUCLEOTIDE SEQUENCE</scope>
</reference>
<proteinExistence type="predicted"/>
<accession>A0A8S1MGM3</accession>
<keyword evidence="2" id="KW-1185">Reference proteome</keyword>
<dbReference type="AlphaFoldDB" id="A0A8S1MGM3"/>
<gene>
    <name evidence="1" type="ORF">PPRIM_AZ9-3.1.T0620202</name>
</gene>
<dbReference type="EMBL" id="CAJJDM010000063">
    <property type="protein sequence ID" value="CAD8079790.1"/>
    <property type="molecule type" value="Genomic_DNA"/>
</dbReference>
<dbReference type="Proteomes" id="UP000688137">
    <property type="component" value="Unassembled WGS sequence"/>
</dbReference>
<evidence type="ECO:0000313" key="1">
    <source>
        <dbReference type="EMBL" id="CAD8079790.1"/>
    </source>
</evidence>
<protein>
    <submittedName>
        <fullName evidence="1">Uncharacterized protein</fullName>
    </submittedName>
</protein>